<dbReference type="GO" id="GO:0005507">
    <property type="term" value="F:copper ion binding"/>
    <property type="evidence" value="ECO:0007669"/>
    <property type="project" value="InterPro"/>
</dbReference>
<keyword evidence="1" id="KW-0479">Metal-binding</keyword>
<dbReference type="PANTHER" id="PTHR48267:SF1">
    <property type="entry name" value="BILIRUBIN OXIDASE"/>
    <property type="match status" value="1"/>
</dbReference>
<dbReference type="InterPro" id="IPR011707">
    <property type="entry name" value="Cu-oxidase-like_N"/>
</dbReference>
<dbReference type="Proteomes" id="UP000094487">
    <property type="component" value="Unassembled WGS sequence"/>
</dbReference>
<dbReference type="CDD" id="cd04232">
    <property type="entry name" value="CuRO_1_CueO_FtsP"/>
    <property type="match status" value="1"/>
</dbReference>
<dbReference type="OrthoDB" id="9757546at2"/>
<dbReference type="PROSITE" id="PS51257">
    <property type="entry name" value="PROKAR_LIPOPROTEIN"/>
    <property type="match status" value="1"/>
</dbReference>
<dbReference type="PANTHER" id="PTHR48267">
    <property type="entry name" value="CUPREDOXIN SUPERFAMILY PROTEIN"/>
    <property type="match status" value="1"/>
</dbReference>
<comment type="caution">
    <text evidence="5">The sequence shown here is derived from an EMBL/GenBank/DDBJ whole genome shotgun (WGS) entry which is preliminary data.</text>
</comment>
<evidence type="ECO:0000256" key="2">
    <source>
        <dbReference type="ARBA" id="ARBA00023002"/>
    </source>
</evidence>
<dbReference type="STRING" id="1888892.BFL28_17660"/>
<sequence>MLDRRSLLAGGAALFATAACSRSTPAIDRGGANPLPVPPLLDAQPGRSFALQVQSGTTSFYPGRPSDTLGYNGSYLGPTIRVRRGDDVAATVTNGLDADTTVHWHGLLIPGELDGGPHQIIAPGATWRPTLPIRQPAATLLYHSHVHGLTAEQVYSGLAGALLVTDDEEQGLGLPSEYGVDDLPLLIQDRQFENGRLVMPGGMMVAMQGRRGDTILVNGAVNPLAAVPNRLVRLRLVNASNARIYELSFSDQRSFHWIGTEGGLLERVVALAAITLAPGQRAELLVDFTDGRPTSLVTAADTNASMMGGMGMMGRSASRTDAAAPSTVLRFEPRPSGQARASAAVPSLLASRTRPDASKAVRRRSLILNMGMGGMMGSGSGGGGLTINGKPFDMNRIDEAVKLGSTEIWEVSGEMMRHPVHIHGVHFDVLTRGGGQPDVLDQGPRDTILVKEPVELLIRFDQPAKSAPFMYHCHILEHEDNGMMGQFSVA</sequence>
<dbReference type="InterPro" id="IPR045087">
    <property type="entry name" value="Cu-oxidase_fam"/>
</dbReference>
<evidence type="ECO:0000256" key="1">
    <source>
        <dbReference type="ARBA" id="ARBA00022723"/>
    </source>
</evidence>
<name>A0A1E3LUL9_9SPHN</name>
<evidence type="ECO:0000259" key="4">
    <source>
        <dbReference type="Pfam" id="PF07732"/>
    </source>
</evidence>
<dbReference type="Gene3D" id="2.60.40.420">
    <property type="entry name" value="Cupredoxins - blue copper proteins"/>
    <property type="match status" value="3"/>
</dbReference>
<dbReference type="InterPro" id="IPR008972">
    <property type="entry name" value="Cupredoxin"/>
</dbReference>
<accession>A0A1E3LUL9</accession>
<dbReference type="PROSITE" id="PS00080">
    <property type="entry name" value="MULTICOPPER_OXIDASE2"/>
    <property type="match status" value="1"/>
</dbReference>
<dbReference type="Pfam" id="PF07731">
    <property type="entry name" value="Cu-oxidase_2"/>
    <property type="match status" value="1"/>
</dbReference>
<proteinExistence type="predicted"/>
<reference evidence="5 6" key="1">
    <citation type="submission" date="2016-08" db="EMBL/GenBank/DDBJ databases">
        <title>Draft genome of the agarase producing Sphingomonas sp. MCT13.</title>
        <authorList>
            <person name="D'Andrea M.M."/>
            <person name="Rossolini G.M."/>
            <person name="Thaller M.C."/>
        </authorList>
    </citation>
    <scope>NUCLEOTIDE SEQUENCE [LARGE SCALE GENOMIC DNA]</scope>
    <source>
        <strain evidence="5 6">MCT13</strain>
    </source>
</reference>
<feature type="domain" description="Plastocyanin-like" evidence="4">
    <location>
        <begin position="53"/>
        <end position="168"/>
    </location>
</feature>
<evidence type="ECO:0000259" key="3">
    <source>
        <dbReference type="Pfam" id="PF07731"/>
    </source>
</evidence>
<dbReference type="CDD" id="cd13867">
    <property type="entry name" value="CuRO_2_CueO_FtsP"/>
    <property type="match status" value="1"/>
</dbReference>
<dbReference type="SUPFAM" id="SSF49503">
    <property type="entry name" value="Cupredoxins"/>
    <property type="match status" value="3"/>
</dbReference>
<dbReference type="EMBL" id="MDDS01000029">
    <property type="protein sequence ID" value="ODP37461.1"/>
    <property type="molecule type" value="Genomic_DNA"/>
</dbReference>
<dbReference type="InterPro" id="IPR011706">
    <property type="entry name" value="Cu-oxidase_C"/>
</dbReference>
<dbReference type="AlphaFoldDB" id="A0A1E3LUL9"/>
<gene>
    <name evidence="5" type="ORF">BFL28_17660</name>
</gene>
<keyword evidence="6" id="KW-1185">Reference proteome</keyword>
<dbReference type="Pfam" id="PF07732">
    <property type="entry name" value="Cu-oxidase_3"/>
    <property type="match status" value="1"/>
</dbReference>
<dbReference type="CDD" id="cd13890">
    <property type="entry name" value="CuRO_3_CueO_FtsP"/>
    <property type="match status" value="1"/>
</dbReference>
<dbReference type="RefSeq" id="WP_069320775.1">
    <property type="nucleotide sequence ID" value="NZ_MDDS01000029.1"/>
</dbReference>
<protein>
    <submittedName>
        <fullName evidence="5">Copper oxidase</fullName>
    </submittedName>
</protein>
<keyword evidence="2" id="KW-0560">Oxidoreductase</keyword>
<dbReference type="InterPro" id="IPR002355">
    <property type="entry name" value="Cu_oxidase_Cu_BS"/>
</dbReference>
<evidence type="ECO:0000313" key="5">
    <source>
        <dbReference type="EMBL" id="ODP37461.1"/>
    </source>
</evidence>
<dbReference type="GO" id="GO:0016491">
    <property type="term" value="F:oxidoreductase activity"/>
    <property type="evidence" value="ECO:0007669"/>
    <property type="project" value="UniProtKB-KW"/>
</dbReference>
<evidence type="ECO:0000313" key="6">
    <source>
        <dbReference type="Proteomes" id="UP000094487"/>
    </source>
</evidence>
<organism evidence="5 6">
    <name type="scientific">Sphingomonas turrisvirgatae</name>
    <dbReference type="NCBI Taxonomy" id="1888892"/>
    <lineage>
        <taxon>Bacteria</taxon>
        <taxon>Pseudomonadati</taxon>
        <taxon>Pseudomonadota</taxon>
        <taxon>Alphaproteobacteria</taxon>
        <taxon>Sphingomonadales</taxon>
        <taxon>Sphingomonadaceae</taxon>
        <taxon>Sphingomonas</taxon>
    </lineage>
</organism>
<feature type="domain" description="Plastocyanin-like" evidence="3">
    <location>
        <begin position="381"/>
        <end position="489"/>
    </location>
</feature>